<dbReference type="EMBL" id="CP073721">
    <property type="protein sequence ID" value="UWZ36436.1"/>
    <property type="molecule type" value="Genomic_DNA"/>
</dbReference>
<dbReference type="Proteomes" id="UP001058271">
    <property type="component" value="Chromosome"/>
</dbReference>
<dbReference type="InterPro" id="IPR028939">
    <property type="entry name" value="P5C_Rdtase_cat_N"/>
</dbReference>
<proteinExistence type="predicted"/>
<feature type="domain" description="Pyrroline-5-carboxylate reductase catalytic N-terminal" evidence="3">
    <location>
        <begin position="59"/>
        <end position="148"/>
    </location>
</feature>
<accession>A0ABY5Z4F1</accession>
<dbReference type="InterPro" id="IPR051267">
    <property type="entry name" value="STEAP_metalloreductase"/>
</dbReference>
<organism evidence="4 5">
    <name type="scientific">Dactylosporangium roseum</name>
    <dbReference type="NCBI Taxonomy" id="47989"/>
    <lineage>
        <taxon>Bacteria</taxon>
        <taxon>Bacillati</taxon>
        <taxon>Actinomycetota</taxon>
        <taxon>Actinomycetes</taxon>
        <taxon>Micromonosporales</taxon>
        <taxon>Micromonosporaceae</taxon>
        <taxon>Dactylosporangium</taxon>
    </lineage>
</organism>
<dbReference type="SUPFAM" id="SSF51735">
    <property type="entry name" value="NAD(P)-binding Rossmann-fold domains"/>
    <property type="match status" value="1"/>
</dbReference>
<keyword evidence="5" id="KW-1185">Reference proteome</keyword>
<keyword evidence="1" id="KW-0560">Oxidoreductase</keyword>
<evidence type="ECO:0000313" key="5">
    <source>
        <dbReference type="Proteomes" id="UP001058271"/>
    </source>
</evidence>
<keyword evidence="2" id="KW-0812">Transmembrane</keyword>
<evidence type="ECO:0000256" key="2">
    <source>
        <dbReference type="SAM" id="Phobius"/>
    </source>
</evidence>
<gene>
    <name evidence="4" type="ORF">Drose_36355</name>
</gene>
<keyword evidence="2" id="KW-0472">Membrane</keyword>
<feature type="transmembrane region" description="Helical" evidence="2">
    <location>
        <begin position="60"/>
        <end position="79"/>
    </location>
</feature>
<dbReference type="PANTHER" id="PTHR14239">
    <property type="entry name" value="DUDULIN-RELATED"/>
    <property type="match status" value="1"/>
</dbReference>
<keyword evidence="2" id="KW-1133">Transmembrane helix</keyword>
<evidence type="ECO:0000313" key="4">
    <source>
        <dbReference type="EMBL" id="UWZ36436.1"/>
    </source>
</evidence>
<reference evidence="4" key="1">
    <citation type="submission" date="2021-04" db="EMBL/GenBank/DDBJ databases">
        <title>Biosynthetic gene clusters of Dactylosporangioum roseum.</title>
        <authorList>
            <person name="Hartkoorn R.C."/>
            <person name="Beaudoing E."/>
            <person name="Hot D."/>
            <person name="Moureu S."/>
        </authorList>
    </citation>
    <scope>NUCLEOTIDE SEQUENCE</scope>
    <source>
        <strain evidence="4">NRRL B-16295</strain>
    </source>
</reference>
<dbReference type="Pfam" id="PF03807">
    <property type="entry name" value="F420_oxidored"/>
    <property type="match status" value="1"/>
</dbReference>
<protein>
    <submittedName>
        <fullName evidence="4">NAD(P)-binding domain-containing protein</fullName>
    </submittedName>
</protein>
<sequence length="272" mass="27827">MPHGPGSRRCSRRADQQEYPCAHPARCIAHRTVCIGLPIVLHGGLNRGAAERERSRRMRIGILGAGGMAAALGGAWTVAGHDVVIGGRNQGRAEQTARRIGAAGHGSLVNAAGHGDVILVAVPAAEAPQLVGSLAGSLAGRTVIDCTNSLVPTSDGPMLNTGGTTPVARQLAGAAPDAHVVKAFNLCHVSIWTLRPPTFEGVPLAVPYCADHAEAAAATETLISSIGCTPAPCGGLERAAYLEATAALAIGLWWAGQQPRTAFPLPAEAPPR</sequence>
<evidence type="ECO:0000259" key="3">
    <source>
        <dbReference type="Pfam" id="PF03807"/>
    </source>
</evidence>
<dbReference type="InterPro" id="IPR036291">
    <property type="entry name" value="NAD(P)-bd_dom_sf"/>
</dbReference>
<dbReference type="PANTHER" id="PTHR14239:SF10">
    <property type="entry name" value="REDUCTASE"/>
    <property type="match status" value="1"/>
</dbReference>
<evidence type="ECO:0000256" key="1">
    <source>
        <dbReference type="ARBA" id="ARBA00023002"/>
    </source>
</evidence>
<name>A0ABY5Z4F1_9ACTN</name>
<dbReference type="Gene3D" id="3.40.50.720">
    <property type="entry name" value="NAD(P)-binding Rossmann-like Domain"/>
    <property type="match status" value="1"/>
</dbReference>